<evidence type="ECO:0008006" key="3">
    <source>
        <dbReference type="Google" id="ProtNLM"/>
    </source>
</evidence>
<dbReference type="AlphaFoldDB" id="A0A1M6H542"/>
<dbReference type="EMBL" id="FQYP01000006">
    <property type="protein sequence ID" value="SHJ17323.1"/>
    <property type="molecule type" value="Genomic_DNA"/>
</dbReference>
<dbReference type="Proteomes" id="UP000184432">
    <property type="component" value="Unassembled WGS sequence"/>
</dbReference>
<evidence type="ECO:0000313" key="1">
    <source>
        <dbReference type="EMBL" id="SHJ17323.1"/>
    </source>
</evidence>
<reference evidence="2" key="1">
    <citation type="submission" date="2016-11" db="EMBL/GenBank/DDBJ databases">
        <authorList>
            <person name="Varghese N."/>
            <person name="Submissions S."/>
        </authorList>
    </citation>
    <scope>NUCLEOTIDE SEQUENCE [LARGE SCALE GENOMIC DNA]</scope>
    <source>
        <strain evidence="2">DSM 22623</strain>
    </source>
</reference>
<dbReference type="STRING" id="570521.SAMN04488508_10674"/>
<gene>
    <name evidence="1" type="ORF">SAMN04488508_10674</name>
</gene>
<sequence>MTEKSLEIINKQLLIMENKTDQGLKETVENLIKAGTTFDLKQLELIYHENLKVIMIDKTSQKVISNKESFKTLFQTKLKNKEEPLNDWAEFHHIEQTENKGLVILTRRVNLTGIEKEIILSIDLVWESKRWQVLREIIYAKN</sequence>
<protein>
    <recommendedName>
        <fullName evidence="3">DUF4440 domain-containing protein</fullName>
    </recommendedName>
</protein>
<name>A0A1M6H542_9FLAO</name>
<accession>A0A1M6H542</accession>
<keyword evidence="2" id="KW-1185">Reference proteome</keyword>
<proteinExistence type="predicted"/>
<evidence type="ECO:0000313" key="2">
    <source>
        <dbReference type="Proteomes" id="UP000184432"/>
    </source>
</evidence>
<organism evidence="1 2">
    <name type="scientific">Aquimarina spongiae</name>
    <dbReference type="NCBI Taxonomy" id="570521"/>
    <lineage>
        <taxon>Bacteria</taxon>
        <taxon>Pseudomonadati</taxon>
        <taxon>Bacteroidota</taxon>
        <taxon>Flavobacteriia</taxon>
        <taxon>Flavobacteriales</taxon>
        <taxon>Flavobacteriaceae</taxon>
        <taxon>Aquimarina</taxon>
    </lineage>
</organism>